<dbReference type="Pfam" id="PF00072">
    <property type="entry name" value="Response_reg"/>
    <property type="match status" value="2"/>
</dbReference>
<gene>
    <name evidence="18" type="ORF">MAIT1_02331</name>
</gene>
<dbReference type="CDD" id="cd17546">
    <property type="entry name" value="REC_hyHK_CKI1_RcsC-like"/>
    <property type="match status" value="1"/>
</dbReference>
<evidence type="ECO:0000256" key="5">
    <source>
        <dbReference type="ARBA" id="ARBA00022741"/>
    </source>
</evidence>
<dbReference type="FunFam" id="3.30.565.10:FF:000010">
    <property type="entry name" value="Sensor histidine kinase RcsC"/>
    <property type="match status" value="1"/>
</dbReference>
<dbReference type="CDD" id="cd16922">
    <property type="entry name" value="HATPase_EvgS-ArcB-TorS-like"/>
    <property type="match status" value="1"/>
</dbReference>
<dbReference type="InterPro" id="IPR003661">
    <property type="entry name" value="HisK_dim/P_dom"/>
</dbReference>
<dbReference type="InterPro" id="IPR003594">
    <property type="entry name" value="HATPase_dom"/>
</dbReference>
<dbReference type="InterPro" id="IPR035965">
    <property type="entry name" value="PAS-like_dom_sf"/>
</dbReference>
<keyword evidence="6 18" id="KW-0418">Kinase</keyword>
<evidence type="ECO:0000256" key="8">
    <source>
        <dbReference type="ARBA" id="ARBA00023012"/>
    </source>
</evidence>
<comment type="catalytic activity">
    <reaction evidence="1">
        <text>ATP + protein L-histidine = ADP + protein N-phospho-L-histidine.</text>
        <dbReference type="EC" id="2.7.13.3"/>
    </reaction>
</comment>
<dbReference type="PROSITE" id="PS50109">
    <property type="entry name" value="HIS_KIN"/>
    <property type="match status" value="1"/>
</dbReference>
<keyword evidence="3 11" id="KW-0597">Phosphoprotein</keyword>
<evidence type="ECO:0000256" key="4">
    <source>
        <dbReference type="ARBA" id="ARBA00022679"/>
    </source>
</evidence>
<dbReference type="EC" id="2.7.13.3" evidence="2"/>
<dbReference type="GO" id="GO:0009927">
    <property type="term" value="F:histidine phosphotransfer kinase activity"/>
    <property type="evidence" value="ECO:0007669"/>
    <property type="project" value="TreeGrafter"/>
</dbReference>
<feature type="region of interest" description="Disordered" evidence="13">
    <location>
        <begin position="841"/>
        <end position="863"/>
    </location>
</feature>
<dbReference type="PROSITE" id="PS50110">
    <property type="entry name" value="RESPONSE_REGULATORY"/>
    <property type="match status" value="2"/>
</dbReference>
<keyword evidence="7" id="KW-0067">ATP-binding</keyword>
<dbReference type="Gene3D" id="3.30.450.20">
    <property type="entry name" value="PAS domain"/>
    <property type="match status" value="1"/>
</dbReference>
<dbReference type="RefSeq" id="WP_085444707.1">
    <property type="nucleotide sequence ID" value="NZ_LVJN01000020.1"/>
</dbReference>
<evidence type="ECO:0000256" key="2">
    <source>
        <dbReference type="ARBA" id="ARBA00012438"/>
    </source>
</evidence>
<feature type="domain" description="Response regulatory" evidence="15">
    <location>
        <begin position="11"/>
        <end position="128"/>
    </location>
</feature>
<feature type="modified residue" description="4-aspartylphosphate" evidence="11">
    <location>
        <position position="920"/>
    </location>
</feature>
<evidence type="ECO:0000259" key="15">
    <source>
        <dbReference type="PROSITE" id="PS50110"/>
    </source>
</evidence>
<protein>
    <recommendedName>
        <fullName evidence="10">Sensory/regulatory protein RpfC</fullName>
        <ecNumber evidence="2">2.7.13.3</ecNumber>
    </recommendedName>
</protein>
<evidence type="ECO:0000313" key="19">
    <source>
        <dbReference type="Proteomes" id="UP000194003"/>
    </source>
</evidence>
<organism evidence="18 19">
    <name type="scientific">Magnetofaba australis IT-1</name>
    <dbReference type="NCBI Taxonomy" id="1434232"/>
    <lineage>
        <taxon>Bacteria</taxon>
        <taxon>Pseudomonadati</taxon>
        <taxon>Pseudomonadota</taxon>
        <taxon>Magnetococcia</taxon>
        <taxon>Magnetococcales</taxon>
        <taxon>Magnetococcaceae</taxon>
        <taxon>Magnetofaba</taxon>
    </lineage>
</organism>
<dbReference type="SMART" id="SM00388">
    <property type="entry name" value="HisKA"/>
    <property type="match status" value="1"/>
</dbReference>
<evidence type="ECO:0000259" key="14">
    <source>
        <dbReference type="PROSITE" id="PS50109"/>
    </source>
</evidence>
<comment type="caution">
    <text evidence="11">Lacks conserved residue(s) required for the propagation of feature annotation.</text>
</comment>
<dbReference type="InterPro" id="IPR000014">
    <property type="entry name" value="PAS"/>
</dbReference>
<evidence type="ECO:0000256" key="12">
    <source>
        <dbReference type="SAM" id="Coils"/>
    </source>
</evidence>
<feature type="domain" description="PAS" evidence="16">
    <location>
        <begin position="270"/>
        <end position="341"/>
    </location>
</feature>
<dbReference type="InterPro" id="IPR036890">
    <property type="entry name" value="HATPase_C_sf"/>
</dbReference>
<dbReference type="OrthoDB" id="9796100at2"/>
<dbReference type="GO" id="GO:0005886">
    <property type="term" value="C:plasma membrane"/>
    <property type="evidence" value="ECO:0007669"/>
    <property type="project" value="TreeGrafter"/>
</dbReference>
<dbReference type="Proteomes" id="UP000194003">
    <property type="component" value="Unassembled WGS sequence"/>
</dbReference>
<feature type="domain" description="Response regulatory" evidence="15">
    <location>
        <begin position="871"/>
        <end position="990"/>
    </location>
</feature>
<dbReference type="CDD" id="cd00082">
    <property type="entry name" value="HisKA"/>
    <property type="match status" value="1"/>
</dbReference>
<dbReference type="Pfam" id="PF13426">
    <property type="entry name" value="PAS_9"/>
    <property type="match status" value="1"/>
</dbReference>
<evidence type="ECO:0000256" key="10">
    <source>
        <dbReference type="ARBA" id="ARBA00068150"/>
    </source>
</evidence>
<feature type="domain" description="PAC" evidence="17">
    <location>
        <begin position="344"/>
        <end position="396"/>
    </location>
</feature>
<accession>A0A1Y2K526</accession>
<dbReference type="InterPro" id="IPR011006">
    <property type="entry name" value="CheY-like_superfamily"/>
</dbReference>
<dbReference type="Pfam" id="PF08447">
    <property type="entry name" value="PAS_3"/>
    <property type="match status" value="1"/>
</dbReference>
<evidence type="ECO:0000256" key="7">
    <source>
        <dbReference type="ARBA" id="ARBA00022840"/>
    </source>
</evidence>
<dbReference type="Gene3D" id="3.30.565.10">
    <property type="entry name" value="Histidine kinase-like ATPase, C-terminal domain"/>
    <property type="match status" value="1"/>
</dbReference>
<dbReference type="SUPFAM" id="SSF55785">
    <property type="entry name" value="PYP-like sensor domain (PAS domain)"/>
    <property type="match status" value="1"/>
</dbReference>
<proteinExistence type="predicted"/>
<dbReference type="InterPro" id="IPR001610">
    <property type="entry name" value="PAC"/>
</dbReference>
<evidence type="ECO:0000313" key="18">
    <source>
        <dbReference type="EMBL" id="OSM02224.1"/>
    </source>
</evidence>
<reference evidence="18 19" key="1">
    <citation type="journal article" date="2016" name="BMC Genomics">
        <title>Combined genomic and structural analyses of a cultured magnetotactic bacterium reveals its niche adaptation to a dynamic environment.</title>
        <authorList>
            <person name="Araujo A.C."/>
            <person name="Morillo V."/>
            <person name="Cypriano J."/>
            <person name="Teixeira L.C."/>
            <person name="Leao P."/>
            <person name="Lyra S."/>
            <person name="Almeida L.G."/>
            <person name="Bazylinski D.A."/>
            <person name="Vasconcellos A.T."/>
            <person name="Abreu F."/>
            <person name="Lins U."/>
        </authorList>
    </citation>
    <scope>NUCLEOTIDE SEQUENCE [LARGE SCALE GENOMIC DNA]</scope>
    <source>
        <strain evidence="18 19">IT-1</strain>
    </source>
</reference>
<dbReference type="SMART" id="SM00086">
    <property type="entry name" value="PAC"/>
    <property type="match status" value="1"/>
</dbReference>
<keyword evidence="5" id="KW-0547">Nucleotide-binding</keyword>
<keyword evidence="8" id="KW-0902">Two-component regulatory system</keyword>
<dbReference type="SMART" id="SM00387">
    <property type="entry name" value="HATPase_c"/>
    <property type="match status" value="1"/>
</dbReference>
<dbReference type="AlphaFoldDB" id="A0A1Y2K526"/>
<comment type="subunit">
    <text evidence="9">At low DSF concentrations, interacts with RpfF.</text>
</comment>
<dbReference type="GO" id="GO:0005524">
    <property type="term" value="F:ATP binding"/>
    <property type="evidence" value="ECO:0007669"/>
    <property type="project" value="UniProtKB-KW"/>
</dbReference>
<evidence type="ECO:0000256" key="3">
    <source>
        <dbReference type="ARBA" id="ARBA00022553"/>
    </source>
</evidence>
<dbReference type="Pfam" id="PF02518">
    <property type="entry name" value="HATPase_c"/>
    <property type="match status" value="1"/>
</dbReference>
<evidence type="ECO:0000256" key="13">
    <source>
        <dbReference type="SAM" id="MobiDB-lite"/>
    </source>
</evidence>
<evidence type="ECO:0000256" key="1">
    <source>
        <dbReference type="ARBA" id="ARBA00000085"/>
    </source>
</evidence>
<dbReference type="Gene3D" id="1.10.287.130">
    <property type="match status" value="1"/>
</dbReference>
<dbReference type="InterPro" id="IPR005467">
    <property type="entry name" value="His_kinase_dom"/>
</dbReference>
<keyword evidence="4" id="KW-0808">Transferase</keyword>
<evidence type="ECO:0000259" key="17">
    <source>
        <dbReference type="PROSITE" id="PS50113"/>
    </source>
</evidence>
<dbReference type="NCBIfam" id="TIGR00229">
    <property type="entry name" value="sensory_box"/>
    <property type="match status" value="1"/>
</dbReference>
<dbReference type="InterPro" id="IPR004358">
    <property type="entry name" value="Sig_transdc_His_kin-like_C"/>
</dbReference>
<comment type="caution">
    <text evidence="18">The sequence shown here is derived from an EMBL/GenBank/DDBJ whole genome shotgun (WGS) entry which is preliminary data.</text>
</comment>
<keyword evidence="19" id="KW-1185">Reference proteome</keyword>
<evidence type="ECO:0000256" key="9">
    <source>
        <dbReference type="ARBA" id="ARBA00064003"/>
    </source>
</evidence>
<dbReference type="SUPFAM" id="SSF55874">
    <property type="entry name" value="ATPase domain of HSP90 chaperone/DNA topoisomerase II/histidine kinase"/>
    <property type="match status" value="1"/>
</dbReference>
<dbReference type="InterPro" id="IPR001789">
    <property type="entry name" value="Sig_transdc_resp-reg_receiver"/>
</dbReference>
<dbReference type="Pfam" id="PF00512">
    <property type="entry name" value="HisKA"/>
    <property type="match status" value="1"/>
</dbReference>
<name>A0A1Y2K526_9PROT</name>
<dbReference type="CDD" id="cd00130">
    <property type="entry name" value="PAS"/>
    <property type="match status" value="1"/>
</dbReference>
<dbReference type="STRING" id="1434232.MAIT1_02331"/>
<dbReference type="PROSITE" id="PS50113">
    <property type="entry name" value="PAC"/>
    <property type="match status" value="1"/>
</dbReference>
<evidence type="ECO:0000256" key="11">
    <source>
        <dbReference type="PROSITE-ProRule" id="PRU00169"/>
    </source>
</evidence>
<dbReference type="Gene3D" id="3.40.50.2300">
    <property type="match status" value="2"/>
</dbReference>
<feature type="domain" description="Histidine kinase" evidence="14">
    <location>
        <begin position="620"/>
        <end position="837"/>
    </location>
</feature>
<sequence>MSDAPLNTPSRVLLVDSQPSVFELLHTELSEAHDLALHHCPSGAKALEMAESLRPCAILLEADLADMSGIETLKQLRRARATCETPVLMLSHQDDPQVKADAFAEGASDYLIKMPNRVELTARLRSRIRAFHQQTRNSAPTTPLPQLMPTSPQDAPFKFSVDVNTKRILTISPQMLELLGVSDPRTYIGALPDTLARTPNRRAITSALEWLPKPDKRLYETSFCDANGEEIPCCFRVLPVVGENGEQARVAWFVVSRAQDLEQAQGSRESQARIEAVSEMAPSPMWLCDEYGRRTYFNQAWRHFCGRDNDAELNAIQWPLTVHPEDLPGYRTAFMRALEGRDPFSAEYRLRRFDGEFRWMLESAKPRYTRGGAFLGFCSSALDITFRKRHEEEIAQLNAQLEEQVRIRTSELEAEVRERRAAEQAARESEREAKLAHQAQKLISRLLSIALSDDPLDVQMRSSLQAVLSSEWLPLTGAGCIYLPVFNEDDAYFPITREKQQDANLPRLSLDELRAVWDFDRTALAFLPPTEQARPMCDLNDNSSAPICALAIGETDAPQALMFLMLEDRDDVVSDELRALFTDISATLHTLIARRKTRELEAARVRAEQANQAKSQFLATMSHEIRTPLNAIMGAADLLLDTALDDNQSRVLDMSLNAGNTLLEIIDDILDLSRIESGRLQLQRAPMNLHELSHNTLDILSLRAKERGLTLDLEISPEIPQRVFGDAQRLRQILFNLLGNAIKFTHAGSVKLSVAAQEGVRILFAVSDSGIGIPENRLEAIFHPFSQVGEQTSHDYGGTGLGLSICRGLARAMGGEISVESQLGQGSTFTLTLPLPAALEREDAPDSAQPEEASSEHLESDPSCNCPSGVRVLVVDDSEDNRFLVKAFLGSCGCDLTMAVNGREAVSLYQQQHFDLVLMDVQMPEMNGLDATRAIRRWEQKQERAPTPIVALTAHALKEEAALALQAGCTEHVAKPIRKNQLRALVGHYFTSMS</sequence>
<dbReference type="PANTHER" id="PTHR43047">
    <property type="entry name" value="TWO-COMPONENT HISTIDINE PROTEIN KINASE"/>
    <property type="match status" value="1"/>
</dbReference>
<dbReference type="SUPFAM" id="SSF47384">
    <property type="entry name" value="Homodimeric domain of signal transducing histidine kinase"/>
    <property type="match status" value="1"/>
</dbReference>
<dbReference type="PROSITE" id="PS50112">
    <property type="entry name" value="PAS"/>
    <property type="match status" value="1"/>
</dbReference>
<feature type="coiled-coil region" evidence="12">
    <location>
        <begin position="387"/>
        <end position="439"/>
    </location>
</feature>
<evidence type="ECO:0000259" key="16">
    <source>
        <dbReference type="PROSITE" id="PS50112"/>
    </source>
</evidence>
<dbReference type="PANTHER" id="PTHR43047:SF72">
    <property type="entry name" value="OSMOSENSING HISTIDINE PROTEIN KINASE SLN1"/>
    <property type="match status" value="1"/>
</dbReference>
<dbReference type="FunFam" id="1.10.287.130:FF:000002">
    <property type="entry name" value="Two-component osmosensing histidine kinase"/>
    <property type="match status" value="1"/>
</dbReference>
<dbReference type="SMART" id="SM00448">
    <property type="entry name" value="REC"/>
    <property type="match status" value="2"/>
</dbReference>
<dbReference type="InterPro" id="IPR036097">
    <property type="entry name" value="HisK_dim/P_sf"/>
</dbReference>
<dbReference type="SUPFAM" id="SSF52172">
    <property type="entry name" value="CheY-like"/>
    <property type="match status" value="2"/>
</dbReference>
<dbReference type="GO" id="GO:0000155">
    <property type="term" value="F:phosphorelay sensor kinase activity"/>
    <property type="evidence" value="ECO:0007669"/>
    <property type="project" value="InterPro"/>
</dbReference>
<dbReference type="InterPro" id="IPR013655">
    <property type="entry name" value="PAS_fold_3"/>
</dbReference>
<dbReference type="PRINTS" id="PR00344">
    <property type="entry name" value="BCTRLSENSOR"/>
</dbReference>
<evidence type="ECO:0000256" key="6">
    <source>
        <dbReference type="ARBA" id="ARBA00022777"/>
    </source>
</evidence>
<dbReference type="EMBL" id="LVJN01000020">
    <property type="protein sequence ID" value="OSM02224.1"/>
    <property type="molecule type" value="Genomic_DNA"/>
</dbReference>
<keyword evidence="12" id="KW-0175">Coiled coil</keyword>
<dbReference type="InterPro" id="IPR000700">
    <property type="entry name" value="PAS-assoc_C"/>
</dbReference>